<dbReference type="GO" id="GO:0032153">
    <property type="term" value="C:cell division site"/>
    <property type="evidence" value="ECO:0007669"/>
    <property type="project" value="TreeGrafter"/>
</dbReference>
<evidence type="ECO:0000256" key="3">
    <source>
        <dbReference type="ARBA" id="ARBA00022989"/>
    </source>
</evidence>
<evidence type="ECO:0000256" key="6">
    <source>
        <dbReference type="SAM" id="Phobius"/>
    </source>
</evidence>
<keyword evidence="2 6" id="KW-0812">Transmembrane</keyword>
<feature type="compositionally biased region" description="Basic and acidic residues" evidence="5">
    <location>
        <begin position="239"/>
        <end position="250"/>
    </location>
</feature>
<feature type="signal peptide" evidence="7">
    <location>
        <begin position="1"/>
        <end position="25"/>
    </location>
</feature>
<feature type="chain" id="PRO_5001771150" description="PH-response regulator protein palI/RIM9" evidence="7">
    <location>
        <begin position="26"/>
        <end position="710"/>
    </location>
</feature>
<feature type="compositionally biased region" description="Polar residues" evidence="5">
    <location>
        <begin position="532"/>
        <end position="542"/>
    </location>
</feature>
<name>A0A084ATQ4_STACB</name>
<dbReference type="Proteomes" id="UP000028045">
    <property type="component" value="Unassembled WGS sequence"/>
</dbReference>
<dbReference type="AlphaFoldDB" id="A0A084ATQ4"/>
<evidence type="ECO:0000256" key="5">
    <source>
        <dbReference type="SAM" id="MobiDB-lite"/>
    </source>
</evidence>
<dbReference type="GO" id="GO:0035838">
    <property type="term" value="C:growing cell tip"/>
    <property type="evidence" value="ECO:0007669"/>
    <property type="project" value="TreeGrafter"/>
</dbReference>
<evidence type="ECO:0000256" key="1">
    <source>
        <dbReference type="ARBA" id="ARBA00004141"/>
    </source>
</evidence>
<feature type="compositionally biased region" description="Polar residues" evidence="5">
    <location>
        <begin position="419"/>
        <end position="452"/>
    </location>
</feature>
<sequence length="710" mass="74493">MIRPATPLTALLFASFALLLLSVLSTPVIQGIPLGEYQDITFGVFGSCQGNRCSSISVGYDIESLTADDPGAFDLPNSVRSTLSAILIVHPVAALITLVMLIMAAVAHLHGPAHSSRYLLVLFIFLVIDFLVCLLAFLVDVLVFIPHMAWGSYIVLAATIMVLISAVVSCAMRRTITGRKSRQKMIASNAEMSGENYYNREAQNKAAVIATSQPSIPAVSGGNPGIADNLPQFAAYENQKKDDQDSDERVPLTQRSPVSRSPNTATSDIANPAPVPPFNGPSRQGSQDRYGSPVNGAQDAYGVARGPGAGFDRANSRGRGNMGPVGAPRGGRGGGYGRGGYDNYGAPMRGRGGYGPPGRGAYGPRGGRGGYGPPPRGGYGYGAGGGPGGMRGGRNAPPTAPGNMPDPYDRRPSADSYGAYNQQQSSDPSLGYSTSNRTTTNFSLPSAGSASNPAYEAYNPDRASLPRAESPPPLPGNLDPSLGQAIEMDASPASAPRGFGQFGQLRDSDVDVAGMVGLQQGRAPPGRHDTYMSETSKYSTDEQYVPPRAAWNQGSRSNSPRAASPLNAQGRPPVERRSPAPAPANGGYYEDVDPRFANPSPANVQAPPLINQPPSIEPVYEDVHAGNSGARSPAESERSNFTSISQRGVNPRWHPPPPMPQPQGRQPGPPRQDILLDMPDFQLQGGAPNGPRRGGGPGMIPGSAYPTGPM</sequence>
<dbReference type="HOGENOM" id="CLU_016694_1_0_1"/>
<evidence type="ECO:0000256" key="4">
    <source>
        <dbReference type="ARBA" id="ARBA00023136"/>
    </source>
</evidence>
<keyword evidence="3 6" id="KW-1133">Transmembrane helix</keyword>
<dbReference type="InterPro" id="IPR051380">
    <property type="entry name" value="pH-response_reg_palI/RIM9"/>
</dbReference>
<reference evidence="8 9" key="1">
    <citation type="journal article" date="2014" name="BMC Genomics">
        <title>Comparative genome sequencing reveals chemotype-specific gene clusters in the toxigenic black mold Stachybotrys.</title>
        <authorList>
            <person name="Semeiks J."/>
            <person name="Borek D."/>
            <person name="Otwinowski Z."/>
            <person name="Grishin N.V."/>
        </authorList>
    </citation>
    <scope>NUCLEOTIDE SEQUENCE [LARGE SCALE GENOMIC DNA]</scope>
    <source>
        <strain evidence="9">CBS 109288 / IBT 7711</strain>
    </source>
</reference>
<evidence type="ECO:0000313" key="9">
    <source>
        <dbReference type="Proteomes" id="UP000028045"/>
    </source>
</evidence>
<evidence type="ECO:0008006" key="10">
    <source>
        <dbReference type="Google" id="ProtNLM"/>
    </source>
</evidence>
<gene>
    <name evidence="8" type="ORF">S7711_00557</name>
</gene>
<dbReference type="PANTHER" id="PTHR28013:SF3">
    <property type="entry name" value="PROTEIN DCV1-RELATED"/>
    <property type="match status" value="1"/>
</dbReference>
<feature type="compositionally biased region" description="Gly residues" evidence="5">
    <location>
        <begin position="350"/>
        <end position="392"/>
    </location>
</feature>
<protein>
    <recommendedName>
        <fullName evidence="10">PH-response regulator protein palI/RIM9</fullName>
    </recommendedName>
</protein>
<proteinExistence type="predicted"/>
<feature type="compositionally biased region" description="Gly residues" evidence="5">
    <location>
        <begin position="320"/>
        <end position="342"/>
    </location>
</feature>
<dbReference type="InterPro" id="IPR009571">
    <property type="entry name" value="SUR7/Rim9-like_fungi"/>
</dbReference>
<feature type="region of interest" description="Disordered" evidence="5">
    <location>
        <begin position="239"/>
        <end position="710"/>
    </location>
</feature>
<feature type="transmembrane region" description="Helical" evidence="6">
    <location>
        <begin position="83"/>
        <end position="106"/>
    </location>
</feature>
<comment type="subcellular location">
    <subcellularLocation>
        <location evidence="1">Membrane</location>
        <topology evidence="1">Multi-pass membrane protein</topology>
    </subcellularLocation>
</comment>
<feature type="compositionally biased region" description="Polar residues" evidence="5">
    <location>
        <begin position="639"/>
        <end position="648"/>
    </location>
</feature>
<dbReference type="GO" id="GO:0005886">
    <property type="term" value="C:plasma membrane"/>
    <property type="evidence" value="ECO:0007669"/>
    <property type="project" value="InterPro"/>
</dbReference>
<evidence type="ECO:0000256" key="7">
    <source>
        <dbReference type="SAM" id="SignalP"/>
    </source>
</evidence>
<feature type="compositionally biased region" description="Polar residues" evidence="5">
    <location>
        <begin position="552"/>
        <end position="561"/>
    </location>
</feature>
<keyword evidence="4 6" id="KW-0472">Membrane</keyword>
<evidence type="ECO:0000256" key="2">
    <source>
        <dbReference type="ARBA" id="ARBA00022692"/>
    </source>
</evidence>
<evidence type="ECO:0000313" key="8">
    <source>
        <dbReference type="EMBL" id="KEY68683.1"/>
    </source>
</evidence>
<feature type="compositionally biased region" description="Polar residues" evidence="5">
    <location>
        <begin position="253"/>
        <end position="269"/>
    </location>
</feature>
<feature type="transmembrane region" description="Helical" evidence="6">
    <location>
        <begin position="150"/>
        <end position="172"/>
    </location>
</feature>
<organism evidence="8 9">
    <name type="scientific">Stachybotrys chartarum (strain CBS 109288 / IBT 7711)</name>
    <name type="common">Toxic black mold</name>
    <name type="synonym">Stilbospora chartarum</name>
    <dbReference type="NCBI Taxonomy" id="1280523"/>
    <lineage>
        <taxon>Eukaryota</taxon>
        <taxon>Fungi</taxon>
        <taxon>Dikarya</taxon>
        <taxon>Ascomycota</taxon>
        <taxon>Pezizomycotina</taxon>
        <taxon>Sordariomycetes</taxon>
        <taxon>Hypocreomycetidae</taxon>
        <taxon>Hypocreales</taxon>
        <taxon>Stachybotryaceae</taxon>
        <taxon>Stachybotrys</taxon>
    </lineage>
</organism>
<dbReference type="EMBL" id="KL648566">
    <property type="protein sequence ID" value="KEY68683.1"/>
    <property type="molecule type" value="Genomic_DNA"/>
</dbReference>
<dbReference type="OrthoDB" id="2354757at2759"/>
<keyword evidence="7" id="KW-0732">Signal</keyword>
<accession>A0A084ATQ4</accession>
<feature type="transmembrane region" description="Helical" evidence="6">
    <location>
        <begin position="118"/>
        <end position="144"/>
    </location>
</feature>
<dbReference type="PANTHER" id="PTHR28013">
    <property type="entry name" value="PROTEIN DCV1-RELATED"/>
    <property type="match status" value="1"/>
</dbReference>
<dbReference type="Pfam" id="PF06687">
    <property type="entry name" value="SUR7"/>
    <property type="match status" value="1"/>
</dbReference>
<keyword evidence="9" id="KW-1185">Reference proteome</keyword>